<organism evidence="4 5">
    <name type="scientific">Sphingomonas baiyangensis</name>
    <dbReference type="NCBI Taxonomy" id="2572576"/>
    <lineage>
        <taxon>Bacteria</taxon>
        <taxon>Pseudomonadati</taxon>
        <taxon>Pseudomonadota</taxon>
        <taxon>Alphaproteobacteria</taxon>
        <taxon>Sphingomonadales</taxon>
        <taxon>Sphingomonadaceae</taxon>
        <taxon>Sphingomonas</taxon>
    </lineage>
</organism>
<dbReference type="EMBL" id="SWKR01000002">
    <property type="protein sequence ID" value="TKD50030.1"/>
    <property type="molecule type" value="Genomic_DNA"/>
</dbReference>
<evidence type="ECO:0000256" key="1">
    <source>
        <dbReference type="SAM" id="MobiDB-lite"/>
    </source>
</evidence>
<dbReference type="GO" id="GO:0003677">
    <property type="term" value="F:DNA binding"/>
    <property type="evidence" value="ECO:0007669"/>
    <property type="project" value="InterPro"/>
</dbReference>
<dbReference type="InterPro" id="IPR050400">
    <property type="entry name" value="Bact_Cytoskel_RodZ"/>
</dbReference>
<protein>
    <submittedName>
        <fullName evidence="4">Helix-turn-helix domain-containing protein</fullName>
    </submittedName>
</protein>
<evidence type="ECO:0000256" key="2">
    <source>
        <dbReference type="SAM" id="Phobius"/>
    </source>
</evidence>
<evidence type="ECO:0000259" key="3">
    <source>
        <dbReference type="SMART" id="SM00530"/>
    </source>
</evidence>
<dbReference type="OrthoDB" id="9790252at2"/>
<gene>
    <name evidence="4" type="ORF">FBR43_04115</name>
</gene>
<dbReference type="Gene3D" id="1.10.260.40">
    <property type="entry name" value="lambda repressor-like DNA-binding domains"/>
    <property type="match status" value="1"/>
</dbReference>
<dbReference type="PANTHER" id="PTHR34475:SF1">
    <property type="entry name" value="CYTOSKELETON PROTEIN RODZ"/>
    <property type="match status" value="1"/>
</dbReference>
<dbReference type="CDD" id="cd00093">
    <property type="entry name" value="HTH_XRE"/>
    <property type="match status" value="1"/>
</dbReference>
<dbReference type="Pfam" id="PF13413">
    <property type="entry name" value="HTH_25"/>
    <property type="match status" value="1"/>
</dbReference>
<dbReference type="InterPro" id="IPR010982">
    <property type="entry name" value="Lambda_DNA-bd_dom_sf"/>
</dbReference>
<dbReference type="RefSeq" id="WP_136941972.1">
    <property type="nucleotide sequence ID" value="NZ_SWKR01000002.1"/>
</dbReference>
<dbReference type="InterPro" id="IPR001387">
    <property type="entry name" value="Cro/C1-type_HTH"/>
</dbReference>
<sequence>MMDTPDPGTGGPSTRTGDRLRDAREAQGLTLADIAQRTRIPLRHLESIEASTYASLPSITYAMGFARAYARAVGLDEVAIARDLRAELATTWQQPPRHEPYDPSEPARVPPRGIAMAGLAVFVLLLAGMAIWYGSNLFRGDGGRSTAAAPAPTQAVAPAPAPTQPVASQGGQVTLVAADEVWVRVYTAGDETLLTRTMQPGERFDVPRDADGPMVNVGRPEALKVLVDGREMAPLGPAGRAVSDVPIGAAALRARASGG</sequence>
<keyword evidence="2" id="KW-0472">Membrane</keyword>
<feature type="compositionally biased region" description="Low complexity" evidence="1">
    <location>
        <begin position="147"/>
        <end position="158"/>
    </location>
</feature>
<name>A0A4U1L1I5_9SPHN</name>
<dbReference type="Pfam" id="PF13464">
    <property type="entry name" value="RodZ_C"/>
    <property type="match status" value="1"/>
</dbReference>
<dbReference type="PANTHER" id="PTHR34475">
    <property type="match status" value="1"/>
</dbReference>
<keyword evidence="2" id="KW-0812">Transmembrane</keyword>
<comment type="caution">
    <text evidence="4">The sequence shown here is derived from an EMBL/GenBank/DDBJ whole genome shotgun (WGS) entry which is preliminary data.</text>
</comment>
<feature type="region of interest" description="Disordered" evidence="1">
    <location>
        <begin position="143"/>
        <end position="168"/>
    </location>
</feature>
<feature type="transmembrane region" description="Helical" evidence="2">
    <location>
        <begin position="113"/>
        <end position="134"/>
    </location>
</feature>
<evidence type="ECO:0000313" key="5">
    <source>
        <dbReference type="Proteomes" id="UP000309138"/>
    </source>
</evidence>
<feature type="region of interest" description="Disordered" evidence="1">
    <location>
        <begin position="1"/>
        <end position="20"/>
    </location>
</feature>
<keyword evidence="5" id="KW-1185">Reference proteome</keyword>
<dbReference type="AlphaFoldDB" id="A0A4U1L1I5"/>
<dbReference type="SUPFAM" id="SSF47413">
    <property type="entry name" value="lambda repressor-like DNA-binding domains"/>
    <property type="match status" value="1"/>
</dbReference>
<dbReference type="SMART" id="SM00530">
    <property type="entry name" value="HTH_XRE"/>
    <property type="match status" value="1"/>
</dbReference>
<keyword evidence="2" id="KW-1133">Transmembrane helix</keyword>
<feature type="domain" description="HTH cro/C1-type" evidence="3">
    <location>
        <begin position="19"/>
        <end position="75"/>
    </location>
</feature>
<accession>A0A4U1L1I5</accession>
<dbReference type="Proteomes" id="UP000309138">
    <property type="component" value="Unassembled WGS sequence"/>
</dbReference>
<dbReference type="InterPro" id="IPR025194">
    <property type="entry name" value="RodZ-like_C"/>
</dbReference>
<proteinExistence type="predicted"/>
<evidence type="ECO:0000313" key="4">
    <source>
        <dbReference type="EMBL" id="TKD50030.1"/>
    </source>
</evidence>
<reference evidence="4 5" key="1">
    <citation type="submission" date="2019-04" db="EMBL/GenBank/DDBJ databases">
        <authorList>
            <person name="Yang Y."/>
            <person name="Wei D."/>
        </authorList>
    </citation>
    <scope>NUCLEOTIDE SEQUENCE [LARGE SCALE GENOMIC DNA]</scope>
    <source>
        <strain evidence="4 5">L-1-4w-11</strain>
    </source>
</reference>